<dbReference type="InterPro" id="IPR029061">
    <property type="entry name" value="THDP-binding"/>
</dbReference>
<dbReference type="AlphaFoldDB" id="A4N4H7"/>
<dbReference type="Gene3D" id="3.40.50.970">
    <property type="match status" value="1"/>
</dbReference>
<keyword evidence="1" id="KW-0474">Menaquinone biosynthesis</keyword>
<keyword evidence="3" id="KW-0808">Transferase</keyword>
<dbReference type="EC" id="2.5.1.64" evidence="3"/>
<gene>
    <name evidence="3" type="ORF">CGSHi22421_05250</name>
</gene>
<sequence>MSVSVFNRCWSKVILETLVRQGVSHVCIAPGSRSTPLTLEAVRLQNAGSVTCHTHFDERGLGFFALGIAKATQSPVAIIVTSGTATANLLSGNY</sequence>
<evidence type="ECO:0000313" key="4">
    <source>
        <dbReference type="Proteomes" id="UP000003798"/>
    </source>
</evidence>
<evidence type="ECO:0000259" key="2">
    <source>
        <dbReference type="Pfam" id="PF02776"/>
    </source>
</evidence>
<dbReference type="PANTHER" id="PTHR42916">
    <property type="entry name" value="2-SUCCINYL-5-ENOLPYRUVYL-6-HYDROXY-3-CYCLOHEXENE-1-CARBOXYLATE SYNTHASE"/>
    <property type="match status" value="1"/>
</dbReference>
<dbReference type="GO" id="GO:0030976">
    <property type="term" value="F:thiamine pyrophosphate binding"/>
    <property type="evidence" value="ECO:0007669"/>
    <property type="project" value="InterPro"/>
</dbReference>
<dbReference type="PANTHER" id="PTHR42916:SF1">
    <property type="entry name" value="PROTEIN PHYLLO, CHLOROPLASTIC"/>
    <property type="match status" value="1"/>
</dbReference>
<dbReference type="GO" id="GO:0009234">
    <property type="term" value="P:menaquinone biosynthetic process"/>
    <property type="evidence" value="ECO:0007669"/>
    <property type="project" value="UniProtKB-KW"/>
</dbReference>
<feature type="domain" description="Thiamine pyrophosphate enzyme N-terminal TPP-binding" evidence="2">
    <location>
        <begin position="11"/>
        <end position="92"/>
    </location>
</feature>
<evidence type="ECO:0000256" key="1">
    <source>
        <dbReference type="ARBA" id="ARBA00022428"/>
    </source>
</evidence>
<reference evidence="3 4" key="1">
    <citation type="journal article" date="2007" name="Genome Biol.">
        <title>Characterization and modeling of the Haemophilus influenzae core and supragenomes based on the complete genomic sequences of Rd and 12 clinical nontypeable strains.</title>
        <authorList>
            <person name="Hogg J.S."/>
            <person name="Hu F.Z."/>
            <person name="Janto B."/>
            <person name="Boissy R."/>
            <person name="Hayes J."/>
            <person name="Keefe R."/>
            <person name="Post J.C."/>
            <person name="Ehrlich G.D."/>
        </authorList>
    </citation>
    <scope>NUCLEOTIDE SEQUENCE [LARGE SCALE GENOMIC DNA]</scope>
    <source>
        <strain evidence="3 4">R3021</strain>
    </source>
</reference>
<dbReference type="Proteomes" id="UP000003798">
    <property type="component" value="Unassembled WGS sequence"/>
</dbReference>
<dbReference type="InterPro" id="IPR012001">
    <property type="entry name" value="Thiamin_PyroP_enz_TPP-bd_dom"/>
</dbReference>
<dbReference type="Pfam" id="PF02776">
    <property type="entry name" value="TPP_enzyme_N"/>
    <property type="match status" value="1"/>
</dbReference>
<dbReference type="EMBL" id="AAZE01000008">
    <property type="protein sequence ID" value="EDJ90805.1"/>
    <property type="molecule type" value="Genomic_DNA"/>
</dbReference>
<organism evidence="3 4">
    <name type="scientific">Haemophilus influenzae R3021</name>
    <dbReference type="NCBI Taxonomy" id="375432"/>
    <lineage>
        <taxon>Bacteria</taxon>
        <taxon>Pseudomonadati</taxon>
        <taxon>Pseudomonadota</taxon>
        <taxon>Gammaproteobacteria</taxon>
        <taxon>Pasteurellales</taxon>
        <taxon>Pasteurellaceae</taxon>
        <taxon>Haemophilus</taxon>
    </lineage>
</organism>
<dbReference type="GO" id="GO:0016740">
    <property type="term" value="F:transferase activity"/>
    <property type="evidence" value="ECO:0007669"/>
    <property type="project" value="UniProtKB-KW"/>
</dbReference>
<accession>A4N4H7</accession>
<name>A4N4H7_HAEIF</name>
<protein>
    <submittedName>
        <fullName evidence="3">2-oxoglutarate decarboxylase</fullName>
        <ecNumber evidence="3">2.5.1.64</ecNumber>
    </submittedName>
</protein>
<dbReference type="SUPFAM" id="SSF52518">
    <property type="entry name" value="Thiamin diphosphate-binding fold (THDP-binding)"/>
    <property type="match status" value="1"/>
</dbReference>
<evidence type="ECO:0000313" key="3">
    <source>
        <dbReference type="EMBL" id="EDJ90805.1"/>
    </source>
</evidence>
<proteinExistence type="predicted"/>